<evidence type="ECO:0000256" key="4">
    <source>
        <dbReference type="ARBA" id="ARBA00022989"/>
    </source>
</evidence>
<sequence>MPRRVITFNDEAFMNKVSSPAAARRKHGRLRNALRVVVNAGKRFMSDRCPMMAASVGFYSAFSLAPTLLMVLAVAGWFFGEDAARGRLFEQVRGILGKDAAEAMQTIVEHAHRASGGGIAAAVSLVLLIVGASATFTSLNTALDVVLEAEKNVKSKSSLTWLVRTRLVSVGMVLGLGFLLVVSLVLDTAITYAGHALFGDSPLVIVTAVLQTVLGLIVLGAAFTALLRWMSDARVSLAHAAVGGMTAAILFSVGRHLFGLYLTHAGTASSFGAAGSLAVLMMWLYFSAAVFLFGAETTAELAGRNEVKDKEKDRPLSVGAARSRG</sequence>
<dbReference type="Pfam" id="PF03631">
    <property type="entry name" value="Virul_fac_BrkB"/>
    <property type="match status" value="1"/>
</dbReference>
<dbReference type="GO" id="GO:0005886">
    <property type="term" value="C:plasma membrane"/>
    <property type="evidence" value="ECO:0007669"/>
    <property type="project" value="UniProtKB-SubCell"/>
</dbReference>
<dbReference type="EMBL" id="CP003864">
    <property type="protein sequence ID" value="AFT88299.1"/>
    <property type="molecule type" value="Genomic_DNA"/>
</dbReference>
<keyword evidence="2" id="KW-1003">Cell membrane</keyword>
<dbReference type="HOGENOM" id="CLU_045539_5_3_4"/>
<dbReference type="PANTHER" id="PTHR30213">
    <property type="entry name" value="INNER MEMBRANE PROTEIN YHJD"/>
    <property type="match status" value="1"/>
</dbReference>
<comment type="subcellular location">
    <subcellularLocation>
        <location evidence="1">Cell membrane</location>
        <topology evidence="1">Multi-pass membrane protein</topology>
    </subcellularLocation>
</comment>
<dbReference type="AlphaFoldDB" id="K0DY95"/>
<feature type="transmembrane region" description="Helical" evidence="6">
    <location>
        <begin position="270"/>
        <end position="295"/>
    </location>
</feature>
<dbReference type="InterPro" id="IPR017039">
    <property type="entry name" value="Virul_fac_BrkB"/>
</dbReference>
<gene>
    <name evidence="7" type="ORF">BUPH_00844</name>
</gene>
<evidence type="ECO:0000256" key="2">
    <source>
        <dbReference type="ARBA" id="ARBA00022475"/>
    </source>
</evidence>
<dbReference type="PANTHER" id="PTHR30213:SF1">
    <property type="entry name" value="INNER MEMBRANE PROTEIN YHJD"/>
    <property type="match status" value="1"/>
</dbReference>
<dbReference type="KEGG" id="bpx:BUPH_00844"/>
<feature type="transmembrane region" description="Helical" evidence="6">
    <location>
        <begin position="202"/>
        <end position="225"/>
    </location>
</feature>
<organism evidence="7 8">
    <name type="scientific">Paraburkholderia phenoliruptrix BR3459a</name>
    <dbReference type="NCBI Taxonomy" id="1229205"/>
    <lineage>
        <taxon>Bacteria</taxon>
        <taxon>Pseudomonadati</taxon>
        <taxon>Pseudomonadota</taxon>
        <taxon>Betaproteobacteria</taxon>
        <taxon>Burkholderiales</taxon>
        <taxon>Burkholderiaceae</taxon>
        <taxon>Paraburkholderia</taxon>
    </lineage>
</organism>
<dbReference type="Proteomes" id="UP000010105">
    <property type="component" value="Chromosome 2"/>
</dbReference>
<proteinExistence type="predicted"/>
<feature type="transmembrane region" description="Helical" evidence="6">
    <location>
        <begin position="119"/>
        <end position="147"/>
    </location>
</feature>
<name>K0DY95_9BURK</name>
<feature type="transmembrane region" description="Helical" evidence="6">
    <location>
        <begin position="237"/>
        <end position="258"/>
    </location>
</feature>
<dbReference type="eggNOG" id="COG1295">
    <property type="taxonomic scope" value="Bacteria"/>
</dbReference>
<feature type="transmembrane region" description="Helical" evidence="6">
    <location>
        <begin position="167"/>
        <end position="190"/>
    </location>
</feature>
<protein>
    <submittedName>
        <fullName evidence="7">Ribonuclease BN</fullName>
    </submittedName>
</protein>
<evidence type="ECO:0000256" key="1">
    <source>
        <dbReference type="ARBA" id="ARBA00004651"/>
    </source>
</evidence>
<keyword evidence="3 6" id="KW-0812">Transmembrane</keyword>
<evidence type="ECO:0000256" key="6">
    <source>
        <dbReference type="SAM" id="Phobius"/>
    </source>
</evidence>
<dbReference type="STRING" id="1229205.BUPH_00844"/>
<dbReference type="PIRSF" id="PIRSF035875">
    <property type="entry name" value="RNase_BN"/>
    <property type="match status" value="1"/>
</dbReference>
<feature type="transmembrane region" description="Helical" evidence="6">
    <location>
        <begin position="52"/>
        <end position="79"/>
    </location>
</feature>
<evidence type="ECO:0000313" key="7">
    <source>
        <dbReference type="EMBL" id="AFT88299.1"/>
    </source>
</evidence>
<dbReference type="NCBIfam" id="TIGR00765">
    <property type="entry name" value="yihY_not_rbn"/>
    <property type="match status" value="1"/>
</dbReference>
<evidence type="ECO:0000256" key="3">
    <source>
        <dbReference type="ARBA" id="ARBA00022692"/>
    </source>
</evidence>
<accession>K0DY95</accession>
<keyword evidence="4 6" id="KW-1133">Transmembrane helix</keyword>
<dbReference type="PATRIC" id="fig|1229205.11.peg.4738"/>
<keyword evidence="5 6" id="KW-0472">Membrane</keyword>
<evidence type="ECO:0000256" key="5">
    <source>
        <dbReference type="ARBA" id="ARBA00023136"/>
    </source>
</evidence>
<reference evidence="7 8" key="1">
    <citation type="journal article" date="2012" name="J. Bacteriol.">
        <title>Complete Genome Sequence of Burkholderia phenoliruptrix BR3459a (CLA1), a Heat-Tolerant, Nitrogen-Fixing Symbiont of Mimosa flocculosa.</title>
        <authorList>
            <person name="de Oliveira Cunha C."/>
            <person name="Goda Zuleta L.F."/>
            <person name="Paula de Almeida L.G."/>
            <person name="Prioli Ciapina L."/>
            <person name="Lustrino Borges W."/>
            <person name="Pitard R.M."/>
            <person name="Baldani J.I."/>
            <person name="Straliotto R."/>
            <person name="de Faria S.M."/>
            <person name="Hungria M."/>
            <person name="Sousa Cavada B."/>
            <person name="Mercante F.M."/>
            <person name="Ribeiro de Vasconcelos A.T."/>
        </authorList>
    </citation>
    <scope>NUCLEOTIDE SEQUENCE [LARGE SCALE GENOMIC DNA]</scope>
    <source>
        <strain evidence="7 8">BR3459a</strain>
    </source>
</reference>
<evidence type="ECO:0000313" key="8">
    <source>
        <dbReference type="Proteomes" id="UP000010105"/>
    </source>
</evidence>